<dbReference type="EMBL" id="JARKHS020014859">
    <property type="protein sequence ID" value="KAK8774903.1"/>
    <property type="molecule type" value="Genomic_DNA"/>
</dbReference>
<dbReference type="Gene3D" id="3.40.390.10">
    <property type="entry name" value="Collagenase (Catalytic Domain)"/>
    <property type="match status" value="2"/>
</dbReference>
<dbReference type="SUPFAM" id="SSF55486">
    <property type="entry name" value="Metalloproteases ('zincins'), catalytic domain"/>
    <property type="match status" value="1"/>
</dbReference>
<gene>
    <name evidence="3" type="ORF">V5799_010564</name>
</gene>
<dbReference type="Proteomes" id="UP001321473">
    <property type="component" value="Unassembled WGS sequence"/>
</dbReference>
<organism evidence="3 4">
    <name type="scientific">Amblyomma americanum</name>
    <name type="common">Lone star tick</name>
    <dbReference type="NCBI Taxonomy" id="6943"/>
    <lineage>
        <taxon>Eukaryota</taxon>
        <taxon>Metazoa</taxon>
        <taxon>Ecdysozoa</taxon>
        <taxon>Arthropoda</taxon>
        <taxon>Chelicerata</taxon>
        <taxon>Arachnida</taxon>
        <taxon>Acari</taxon>
        <taxon>Parasitiformes</taxon>
        <taxon>Ixodida</taxon>
        <taxon>Ixodoidea</taxon>
        <taxon>Ixodidae</taxon>
        <taxon>Amblyomminae</taxon>
        <taxon>Amblyomma</taxon>
    </lineage>
</organism>
<protein>
    <recommendedName>
        <fullName evidence="2">Peptidase M13 N-terminal domain-containing protein</fullName>
    </recommendedName>
</protein>
<dbReference type="Pfam" id="PF05649">
    <property type="entry name" value="Peptidase_M13_N"/>
    <property type="match status" value="1"/>
</dbReference>
<evidence type="ECO:0000259" key="2">
    <source>
        <dbReference type="Pfam" id="PF05649"/>
    </source>
</evidence>
<feature type="domain" description="Peptidase M13 N-terminal" evidence="2">
    <location>
        <begin position="15"/>
        <end position="308"/>
    </location>
</feature>
<name>A0AAQ4EKD0_AMBAM</name>
<sequence>MDCIIEYKGKNERDSLQDAMRDYRLLDTNHDENLTSLLGSLDRELRMFPFVRITLAPNTPRVHITPASTLLKRYYLSSEQPSDGDYTRVVARALGLLKPDTDVRKHAQNVHDFERKLENSFVGLVRAQRQQAVPVPLHNTWDEYHSFWKWDEYFATLMRDRRDFRMSQLVVRPADMLRRLSTVIGETDTRTIFDYFRYRFLAFVAPFLSEEFHFLLSLGHAHHQDNVPSRSLACLHSIENIYPYAMWFFASVANRISVESALWNEHQKTVRALASASKKVLKDHLTEEDWMLPAELEHITSKLNTVDVATEYNLESEMIELLRYYTRMAVPLVSQSPFQAFLTLQQSSSELYWMSGEEQLDLDTRVSVSSLVPGYMYQEQNNSVWITPATLGLLSALNVAPIFLIPSVLPHVMMGLMTPIYSSSTTRGYMRHRETSTKLTKTRLCLFEQYYAGMTDLVKEDVALDIGLSKFVEQNTLVSLLYDVFLLYKNVTTSMTLGVSGMVDNTTDTALDQLFLTAWALTQCDLMAPTFQEPTTPLTSSYARQQVATQASTRERTMIRFMEVPPRLMVDISLQNFAKFGSIFDCPFGSAMNPVLRCKML</sequence>
<evidence type="ECO:0000313" key="4">
    <source>
        <dbReference type="Proteomes" id="UP001321473"/>
    </source>
</evidence>
<dbReference type="GO" id="GO:0005886">
    <property type="term" value="C:plasma membrane"/>
    <property type="evidence" value="ECO:0007669"/>
    <property type="project" value="TreeGrafter"/>
</dbReference>
<evidence type="ECO:0000256" key="1">
    <source>
        <dbReference type="ARBA" id="ARBA00007357"/>
    </source>
</evidence>
<dbReference type="PROSITE" id="PS51885">
    <property type="entry name" value="NEPRILYSIN"/>
    <property type="match status" value="1"/>
</dbReference>
<reference evidence="3 4" key="1">
    <citation type="journal article" date="2023" name="Arcadia Sci">
        <title>De novo assembly of a long-read Amblyomma americanum tick genome.</title>
        <authorList>
            <person name="Chou S."/>
            <person name="Poskanzer K.E."/>
            <person name="Rollins M."/>
            <person name="Thuy-Boun P.S."/>
        </authorList>
    </citation>
    <scope>NUCLEOTIDE SEQUENCE [LARGE SCALE GENOMIC DNA]</scope>
    <source>
        <strain evidence="3">F_SG_1</strain>
        <tissue evidence="3">Salivary glands</tissue>
    </source>
</reference>
<dbReference type="GO" id="GO:0016485">
    <property type="term" value="P:protein processing"/>
    <property type="evidence" value="ECO:0007669"/>
    <property type="project" value="TreeGrafter"/>
</dbReference>
<dbReference type="InterPro" id="IPR000718">
    <property type="entry name" value="Peptidase_M13"/>
</dbReference>
<dbReference type="InterPro" id="IPR008753">
    <property type="entry name" value="Peptidase_M13_N"/>
</dbReference>
<dbReference type="Gene3D" id="1.10.1380.10">
    <property type="entry name" value="Neutral endopeptidase , domain2"/>
    <property type="match status" value="1"/>
</dbReference>
<keyword evidence="4" id="KW-1185">Reference proteome</keyword>
<accession>A0AAQ4EKD0</accession>
<comment type="similarity">
    <text evidence="1">Belongs to the peptidase M13 family.</text>
</comment>
<comment type="caution">
    <text evidence="3">The sequence shown here is derived from an EMBL/GenBank/DDBJ whole genome shotgun (WGS) entry which is preliminary data.</text>
</comment>
<dbReference type="InterPro" id="IPR024079">
    <property type="entry name" value="MetalloPept_cat_dom_sf"/>
</dbReference>
<evidence type="ECO:0000313" key="3">
    <source>
        <dbReference type="EMBL" id="KAK8774903.1"/>
    </source>
</evidence>
<dbReference type="PANTHER" id="PTHR11733">
    <property type="entry name" value="ZINC METALLOPROTEASE FAMILY M13 NEPRILYSIN-RELATED"/>
    <property type="match status" value="1"/>
</dbReference>
<dbReference type="PANTHER" id="PTHR11733:SF241">
    <property type="entry name" value="GH26575P-RELATED"/>
    <property type="match status" value="1"/>
</dbReference>
<dbReference type="InterPro" id="IPR042089">
    <property type="entry name" value="Peptidase_M13_dom_2"/>
</dbReference>
<dbReference type="GO" id="GO:0004222">
    <property type="term" value="F:metalloendopeptidase activity"/>
    <property type="evidence" value="ECO:0007669"/>
    <property type="project" value="InterPro"/>
</dbReference>
<proteinExistence type="inferred from homology"/>
<dbReference type="AlphaFoldDB" id="A0AAQ4EKD0"/>